<dbReference type="GeneTree" id="ENSGT00940000158174"/>
<reference evidence="12" key="1">
    <citation type="submission" date="2021-04" db="EMBL/GenBank/DDBJ databases">
        <authorList>
            <consortium name="Wellcome Sanger Institute Data Sharing"/>
        </authorList>
    </citation>
    <scope>NUCLEOTIDE SEQUENCE [LARGE SCALE GENOMIC DNA]</scope>
</reference>
<dbReference type="FunFam" id="2.140.10.30:FF:000002">
    <property type="entry name" value="Dipeptidyl peptidase 8-like isoform"/>
    <property type="match status" value="1"/>
</dbReference>
<dbReference type="GO" id="GO:0006508">
    <property type="term" value="P:proteolysis"/>
    <property type="evidence" value="ECO:0007669"/>
    <property type="project" value="UniProtKB-KW"/>
</dbReference>
<gene>
    <name evidence="12" type="primary">DPP9</name>
    <name evidence="12" type="synonym">LOC115591869</name>
</gene>
<comment type="similarity">
    <text evidence="2">Belongs to the peptidase S9B family. DPPIV subfamily.</text>
</comment>
<protein>
    <recommendedName>
        <fullName evidence="3">dipeptidyl-peptidase IV</fullName>
        <ecNumber evidence="3">3.4.14.5</ecNumber>
    </recommendedName>
</protein>
<evidence type="ECO:0000256" key="6">
    <source>
        <dbReference type="ARBA" id="ARBA00022801"/>
    </source>
</evidence>
<dbReference type="GO" id="GO:0004177">
    <property type="term" value="F:aminopeptidase activity"/>
    <property type="evidence" value="ECO:0007669"/>
    <property type="project" value="UniProtKB-KW"/>
</dbReference>
<keyword evidence="13" id="KW-1185">Reference proteome</keyword>
<feature type="domain" description="Peptidase S9 prolyl oligopeptidase catalytic" evidence="9">
    <location>
        <begin position="754"/>
        <end position="868"/>
    </location>
</feature>
<dbReference type="Ensembl" id="ENSSAUT00010025239.1">
    <property type="protein sequence ID" value="ENSSAUP00010023891.1"/>
    <property type="gene ID" value="ENSSAUG00010009992.1"/>
</dbReference>
<evidence type="ECO:0000256" key="1">
    <source>
        <dbReference type="ARBA" id="ARBA00001257"/>
    </source>
</evidence>
<evidence type="ECO:0000256" key="8">
    <source>
        <dbReference type="SAM" id="Phobius"/>
    </source>
</evidence>
<dbReference type="AlphaFoldDB" id="A0A671VGV9"/>
<evidence type="ECO:0000259" key="11">
    <source>
        <dbReference type="Pfam" id="PF19520"/>
    </source>
</evidence>
<dbReference type="InterPro" id="IPR002469">
    <property type="entry name" value="Peptidase_S9B_N"/>
</dbReference>
<dbReference type="PANTHER" id="PTHR11731">
    <property type="entry name" value="PROTEASE FAMILY S9B,C DIPEPTIDYL-PEPTIDASE IV-RELATED"/>
    <property type="match status" value="1"/>
</dbReference>
<dbReference type="Gene3D" id="3.40.50.1820">
    <property type="entry name" value="alpha/beta hydrolase"/>
    <property type="match status" value="2"/>
</dbReference>
<evidence type="ECO:0000256" key="5">
    <source>
        <dbReference type="ARBA" id="ARBA00022670"/>
    </source>
</evidence>
<dbReference type="InterPro" id="IPR050278">
    <property type="entry name" value="Serine_Prot_S9B/DPPIV"/>
</dbReference>
<evidence type="ECO:0000259" key="9">
    <source>
        <dbReference type="Pfam" id="PF00326"/>
    </source>
</evidence>
<dbReference type="InterPro" id="IPR045785">
    <property type="entry name" value="Dpp_8/9_N"/>
</dbReference>
<dbReference type="GO" id="GO:0008239">
    <property type="term" value="F:dipeptidyl-peptidase activity"/>
    <property type="evidence" value="ECO:0007669"/>
    <property type="project" value="UniProtKB-EC"/>
</dbReference>
<accession>A0A671VGV9</accession>
<dbReference type="InterPro" id="IPR001375">
    <property type="entry name" value="Peptidase_S9_cat"/>
</dbReference>
<feature type="transmembrane region" description="Helical" evidence="8">
    <location>
        <begin position="25"/>
        <end position="44"/>
    </location>
</feature>
<dbReference type="Gene3D" id="2.140.10.30">
    <property type="entry name" value="Dipeptidylpeptidase IV, N-terminal domain"/>
    <property type="match status" value="1"/>
</dbReference>
<dbReference type="Pfam" id="PF00326">
    <property type="entry name" value="Peptidase_S9"/>
    <property type="match status" value="1"/>
</dbReference>
<evidence type="ECO:0000313" key="12">
    <source>
        <dbReference type="Ensembl" id="ENSSAUP00010023891.1"/>
    </source>
</evidence>
<keyword evidence="5" id="KW-0645">Protease</keyword>
<feature type="domain" description="Dipeptidylpeptidase IV N-terminal" evidence="10">
    <location>
        <begin position="224"/>
        <end position="625"/>
    </location>
</feature>
<keyword evidence="7" id="KW-0720">Serine protease</keyword>
<feature type="domain" description="Dipeptidyl peptidase 8 /9 ,N-terminal" evidence="11">
    <location>
        <begin position="72"/>
        <end position="199"/>
    </location>
</feature>
<dbReference type="SUPFAM" id="SSF82171">
    <property type="entry name" value="DPP6 N-terminal domain-like"/>
    <property type="match status" value="1"/>
</dbReference>
<evidence type="ECO:0000256" key="7">
    <source>
        <dbReference type="ARBA" id="ARBA00022825"/>
    </source>
</evidence>
<proteinExistence type="inferred from homology"/>
<dbReference type="GO" id="GO:0008236">
    <property type="term" value="F:serine-type peptidase activity"/>
    <property type="evidence" value="ECO:0007669"/>
    <property type="project" value="UniProtKB-KW"/>
</dbReference>
<reference evidence="12" key="3">
    <citation type="submission" date="2025-09" db="UniProtKB">
        <authorList>
            <consortium name="Ensembl"/>
        </authorList>
    </citation>
    <scope>IDENTIFICATION</scope>
</reference>
<dbReference type="Proteomes" id="UP000472265">
    <property type="component" value="Chromosome 11"/>
</dbReference>
<evidence type="ECO:0000256" key="2">
    <source>
        <dbReference type="ARBA" id="ARBA00010036"/>
    </source>
</evidence>
<keyword evidence="6" id="KW-0378">Hydrolase</keyword>
<dbReference type="Pfam" id="PF00930">
    <property type="entry name" value="DPPIV_N"/>
    <property type="match status" value="1"/>
</dbReference>
<organism evidence="12 13">
    <name type="scientific">Sparus aurata</name>
    <name type="common">Gilthead sea bream</name>
    <dbReference type="NCBI Taxonomy" id="8175"/>
    <lineage>
        <taxon>Eukaryota</taxon>
        <taxon>Metazoa</taxon>
        <taxon>Chordata</taxon>
        <taxon>Craniata</taxon>
        <taxon>Vertebrata</taxon>
        <taxon>Euteleostomi</taxon>
        <taxon>Actinopterygii</taxon>
        <taxon>Neopterygii</taxon>
        <taxon>Teleostei</taxon>
        <taxon>Neoteleostei</taxon>
        <taxon>Acanthomorphata</taxon>
        <taxon>Eupercaria</taxon>
        <taxon>Spariformes</taxon>
        <taxon>Sparidae</taxon>
        <taxon>Sparus</taxon>
    </lineage>
</organism>
<keyword evidence="8" id="KW-0472">Membrane</keyword>
<evidence type="ECO:0000313" key="13">
    <source>
        <dbReference type="Proteomes" id="UP000472265"/>
    </source>
</evidence>
<evidence type="ECO:0000256" key="4">
    <source>
        <dbReference type="ARBA" id="ARBA00022438"/>
    </source>
</evidence>
<sequence length="868" mass="99369">MFTILVNKVYILAFANQQKVQLRILIFYFFLFIHTVFVSLSVLLCHCDASQLISLFVHSVTETLAGMTGVDELSDSTEVVEMEDVNPTQFQVEKHTWDGLRKIIHNSRKHTGVVINKAPHDFQFIQKDETSPHSHRIYYLGELRIWENALLYSDIPKKIRKDALLVLSWKQLLDHFQASPHHGGLSREEELLRERKRLGVSGITSYDYHRPSGLFLFQANSSLYYCRDGGNNSFIVSLRTNMSSTRMDPKICPGDPNFIGFINNNDIWVTSIQTNEERRLTFCHKGIDNPKEDTKSAGVATFVTQEEFDRFTGYWWSPAAREESDGGKTLQILYEEVDESEVEIIHVPSPALEERKTDIYRYPRAGSKNPYITLKIAEIRTDNLGQIVSTQDKELAFPFSSLFPEAEYITRAGWTKDGRYAWVVMMDRRQQHLQLVLLPPELFIPVPKDKTSRQESLEALGDRVQPFIIYQETSDIWINVHDIFYPFIQTSDDEITFITVNESKTGFCHLYKITSVLQRGNYDWAKGYNHSNDDFKCPVKEEVTVTSGDWEVLANHGAKIWVDEAKKLVYFQGTKDSPLEHHLYVVSYDSPGEIVRLTKPGFSHSCSVSQTFDMFVSHYSSLTTSPCVHIYKLNGSDDDPLHKEPQFWASMMESSGFPFDSTPPEIFSFTGKSGFDLYGMLYKPQNLVPGRKHPTVVFVYGGPQVQLVNNSYKGVKYLRLSTLASLGYVVLVIDGRGSCQRGLKFEGAVKDKMVAIAGAPVTLWMAYDTGYTERYLDTPEKNQKGYEACSVALHVDKLPNEPNRLLILHGFLDENVHFFHTNFLVSQLIRAGKPYSLQVYPNERHSIRCPESGEHYEITLLHFLQQNL</sequence>
<keyword evidence="4" id="KW-0031">Aminopeptidase</keyword>
<comment type="catalytic activity">
    <reaction evidence="1">
        <text>Release of an N-terminal dipeptide, Xaa-Yaa-|-Zaa-, from a polypeptide, preferentially when Yaa is Pro, provided Zaa is neither Pro nor hydroxyproline.</text>
        <dbReference type="EC" id="3.4.14.5"/>
    </reaction>
</comment>
<dbReference type="PANTHER" id="PTHR11731:SF193">
    <property type="entry name" value="DIPEPTIDYL PEPTIDASE 9"/>
    <property type="match status" value="1"/>
</dbReference>
<keyword evidence="8" id="KW-0812">Transmembrane</keyword>
<reference evidence="12" key="2">
    <citation type="submission" date="2025-08" db="UniProtKB">
        <authorList>
            <consortium name="Ensembl"/>
        </authorList>
    </citation>
    <scope>IDENTIFICATION</scope>
</reference>
<dbReference type="EC" id="3.4.14.5" evidence="3"/>
<evidence type="ECO:0000259" key="10">
    <source>
        <dbReference type="Pfam" id="PF00930"/>
    </source>
</evidence>
<evidence type="ECO:0000256" key="3">
    <source>
        <dbReference type="ARBA" id="ARBA00012062"/>
    </source>
</evidence>
<keyword evidence="8" id="KW-1133">Transmembrane helix</keyword>
<dbReference type="Pfam" id="PF19520">
    <property type="entry name" value="Dpp_8_9_N"/>
    <property type="match status" value="1"/>
</dbReference>
<dbReference type="SUPFAM" id="SSF53474">
    <property type="entry name" value="alpha/beta-Hydrolases"/>
    <property type="match status" value="1"/>
</dbReference>
<name>A0A671VGV9_SPAAU</name>
<dbReference type="InterPro" id="IPR029058">
    <property type="entry name" value="AB_hydrolase_fold"/>
</dbReference>